<organism evidence="2 3">
    <name type="scientific">Leptospira kmetyi</name>
    <dbReference type="NCBI Taxonomy" id="408139"/>
    <lineage>
        <taxon>Bacteria</taxon>
        <taxon>Pseudomonadati</taxon>
        <taxon>Spirochaetota</taxon>
        <taxon>Spirochaetia</taxon>
        <taxon>Leptospirales</taxon>
        <taxon>Leptospiraceae</taxon>
        <taxon>Leptospira</taxon>
    </lineage>
</organism>
<name>A0ABX4N376_9LEPT</name>
<dbReference type="EMBL" id="NPDP01000068">
    <property type="protein sequence ID" value="PJZ27768.1"/>
    <property type="molecule type" value="Genomic_DNA"/>
</dbReference>
<evidence type="ECO:0000256" key="1">
    <source>
        <dbReference type="SAM" id="MobiDB-lite"/>
    </source>
</evidence>
<evidence type="ECO:0000313" key="2">
    <source>
        <dbReference type="EMBL" id="PJZ27768.1"/>
    </source>
</evidence>
<reference evidence="2 3" key="1">
    <citation type="submission" date="2017-07" db="EMBL/GenBank/DDBJ databases">
        <title>Leptospira spp. isolated from tropical soils.</title>
        <authorList>
            <person name="Thibeaux R."/>
            <person name="Iraola G."/>
            <person name="Ferres I."/>
            <person name="Bierque E."/>
            <person name="Girault D."/>
            <person name="Soupe-Gilbert M.-E."/>
            <person name="Picardeau M."/>
            <person name="Goarant C."/>
        </authorList>
    </citation>
    <scope>NUCLEOTIDE SEQUENCE [LARGE SCALE GENOMIC DNA]</scope>
    <source>
        <strain evidence="2 3">JW2-C-B1</strain>
    </source>
</reference>
<comment type="caution">
    <text evidence="2">The sequence shown here is derived from an EMBL/GenBank/DDBJ whole genome shotgun (WGS) entry which is preliminary data.</text>
</comment>
<sequence length="61" mass="6682">MISGVFCPELDKRDNGAGVPTNKKGAFPQGAFFKNGTFRCPFRTSINPNGNWSSEIFESLP</sequence>
<protein>
    <submittedName>
        <fullName evidence="2">Uncharacterized protein</fullName>
    </submittedName>
</protein>
<proteinExistence type="predicted"/>
<feature type="region of interest" description="Disordered" evidence="1">
    <location>
        <begin position="1"/>
        <end position="21"/>
    </location>
</feature>
<keyword evidence="3" id="KW-1185">Reference proteome</keyword>
<accession>A0ABX4N376</accession>
<evidence type="ECO:0000313" key="3">
    <source>
        <dbReference type="Proteomes" id="UP000231919"/>
    </source>
</evidence>
<gene>
    <name evidence="2" type="ORF">CH378_21320</name>
</gene>
<dbReference type="Proteomes" id="UP000231919">
    <property type="component" value="Unassembled WGS sequence"/>
</dbReference>